<evidence type="ECO:0000256" key="3">
    <source>
        <dbReference type="RuleBase" id="RU102079"/>
    </source>
</evidence>
<sequence length="174" mass="20271">MSSLGTSYWSLSTIKSEVRNLSDLTFTFWNIHRCLNSNTFSFKLQIIVCCRFVIDLKTGTKDDGNIAFHFSACMSHVCCDTFRNRAWEKQYNTAWSPFAKGAAFDMFMVIKQEGYEVIVNGQVFCMFNHRMPLESVSRLTIWGDVFMNTFVSCIYIKKENKQEIRKGKETEKKQ</sequence>
<dbReference type="InterPro" id="IPR001079">
    <property type="entry name" value="Galectin_CRD"/>
</dbReference>
<reference evidence="5" key="3">
    <citation type="submission" date="2025-09" db="UniProtKB">
        <authorList>
            <consortium name="Ensembl"/>
        </authorList>
    </citation>
    <scope>IDENTIFICATION</scope>
</reference>
<evidence type="ECO:0000259" key="4">
    <source>
        <dbReference type="PROSITE" id="PS51304"/>
    </source>
</evidence>
<dbReference type="Pfam" id="PF00337">
    <property type="entry name" value="Gal-bind_lectin"/>
    <property type="match status" value="1"/>
</dbReference>
<dbReference type="Proteomes" id="UP000314983">
    <property type="component" value="Chromosome 16"/>
</dbReference>
<dbReference type="PROSITE" id="PS51304">
    <property type="entry name" value="GALECTIN"/>
    <property type="match status" value="1"/>
</dbReference>
<dbReference type="CDD" id="cd00070">
    <property type="entry name" value="GLECT"/>
    <property type="match status" value="1"/>
</dbReference>
<reference evidence="5" key="2">
    <citation type="submission" date="2025-08" db="UniProtKB">
        <authorList>
            <consortium name="Ensembl"/>
        </authorList>
    </citation>
    <scope>IDENTIFICATION</scope>
</reference>
<proteinExistence type="predicted"/>
<keyword evidence="6" id="KW-1185">Reference proteome</keyword>
<dbReference type="Ensembl" id="ENSEEET00000053843.1">
    <property type="protein sequence ID" value="ENSEEEP00000054166.1"/>
    <property type="gene ID" value="ENSEEEG00000025369.1"/>
</dbReference>
<reference evidence="5 6" key="1">
    <citation type="submission" date="2020-05" db="EMBL/GenBank/DDBJ databases">
        <title>Electrophorus electricus (electric eel) genome, fEleEle1, primary haplotype.</title>
        <authorList>
            <person name="Myers G."/>
            <person name="Meyer A."/>
            <person name="Fedrigo O."/>
            <person name="Formenti G."/>
            <person name="Rhie A."/>
            <person name="Tracey A."/>
            <person name="Sims Y."/>
            <person name="Jarvis E.D."/>
        </authorList>
    </citation>
    <scope>NUCLEOTIDE SEQUENCE [LARGE SCALE GENOMIC DNA]</scope>
</reference>
<dbReference type="PANTHER" id="PTHR11346:SF32">
    <property type="entry name" value="GALECTIN-4"/>
    <property type="match status" value="1"/>
</dbReference>
<dbReference type="Gene3D" id="2.60.120.200">
    <property type="match status" value="1"/>
</dbReference>
<name>A0AAY5EB64_ELEEL</name>
<feature type="domain" description="Galectin" evidence="4">
    <location>
        <begin position="26"/>
        <end position="157"/>
    </location>
</feature>
<evidence type="ECO:0000313" key="5">
    <source>
        <dbReference type="Ensembl" id="ENSEEEP00000054166.1"/>
    </source>
</evidence>
<dbReference type="AlphaFoldDB" id="A0AAY5EB64"/>
<evidence type="ECO:0000256" key="2">
    <source>
        <dbReference type="ARBA" id="ARBA00022737"/>
    </source>
</evidence>
<protein>
    <recommendedName>
        <fullName evidence="3">Galectin</fullName>
    </recommendedName>
</protein>
<dbReference type="GeneTree" id="ENSGT01000000218651"/>
<organism evidence="5 6">
    <name type="scientific">Electrophorus electricus</name>
    <name type="common">Electric eel</name>
    <name type="synonym">Gymnotus electricus</name>
    <dbReference type="NCBI Taxonomy" id="8005"/>
    <lineage>
        <taxon>Eukaryota</taxon>
        <taxon>Metazoa</taxon>
        <taxon>Chordata</taxon>
        <taxon>Craniata</taxon>
        <taxon>Vertebrata</taxon>
        <taxon>Euteleostomi</taxon>
        <taxon>Actinopterygii</taxon>
        <taxon>Neopterygii</taxon>
        <taxon>Teleostei</taxon>
        <taxon>Ostariophysi</taxon>
        <taxon>Gymnotiformes</taxon>
        <taxon>Gymnotoidei</taxon>
        <taxon>Gymnotidae</taxon>
        <taxon>Electrophorus</taxon>
    </lineage>
</organism>
<keyword evidence="2" id="KW-0677">Repeat</keyword>
<keyword evidence="1 3" id="KW-0430">Lectin</keyword>
<dbReference type="PANTHER" id="PTHR11346">
    <property type="entry name" value="GALECTIN"/>
    <property type="match status" value="1"/>
</dbReference>
<dbReference type="SMART" id="SM00276">
    <property type="entry name" value="GLECT"/>
    <property type="match status" value="1"/>
</dbReference>
<dbReference type="SUPFAM" id="SSF49899">
    <property type="entry name" value="Concanavalin A-like lectins/glucanases"/>
    <property type="match status" value="1"/>
</dbReference>
<accession>A0AAY5EB64</accession>
<dbReference type="GO" id="GO:0030246">
    <property type="term" value="F:carbohydrate binding"/>
    <property type="evidence" value="ECO:0007669"/>
    <property type="project" value="UniProtKB-UniRule"/>
</dbReference>
<dbReference type="InterPro" id="IPR013320">
    <property type="entry name" value="ConA-like_dom_sf"/>
</dbReference>
<evidence type="ECO:0000313" key="6">
    <source>
        <dbReference type="Proteomes" id="UP000314983"/>
    </source>
</evidence>
<dbReference type="InterPro" id="IPR044156">
    <property type="entry name" value="Galectin-like"/>
</dbReference>
<dbReference type="SMART" id="SM00908">
    <property type="entry name" value="Gal-bind_lectin"/>
    <property type="match status" value="1"/>
</dbReference>
<evidence type="ECO:0000256" key="1">
    <source>
        <dbReference type="ARBA" id="ARBA00022734"/>
    </source>
</evidence>